<reference evidence="2" key="1">
    <citation type="submission" date="2022-03" db="EMBL/GenBank/DDBJ databases">
        <authorList>
            <person name="Sayadi A."/>
        </authorList>
    </citation>
    <scope>NUCLEOTIDE SEQUENCE</scope>
</reference>
<feature type="region of interest" description="Disordered" evidence="1">
    <location>
        <begin position="37"/>
        <end position="58"/>
    </location>
</feature>
<evidence type="ECO:0000313" key="3">
    <source>
        <dbReference type="Proteomes" id="UP001152888"/>
    </source>
</evidence>
<dbReference type="AlphaFoldDB" id="A0A9P0PJ63"/>
<dbReference type="EMBL" id="CAKOFQ010007038">
    <property type="protein sequence ID" value="CAH1988198.1"/>
    <property type="molecule type" value="Genomic_DNA"/>
</dbReference>
<accession>A0A9P0PJ63</accession>
<gene>
    <name evidence="2" type="ORF">ACAOBT_LOCUS18340</name>
</gene>
<feature type="compositionally biased region" description="Polar residues" evidence="1">
    <location>
        <begin position="42"/>
        <end position="58"/>
    </location>
</feature>
<organism evidence="2 3">
    <name type="scientific">Acanthoscelides obtectus</name>
    <name type="common">Bean weevil</name>
    <name type="synonym">Bruchus obtectus</name>
    <dbReference type="NCBI Taxonomy" id="200917"/>
    <lineage>
        <taxon>Eukaryota</taxon>
        <taxon>Metazoa</taxon>
        <taxon>Ecdysozoa</taxon>
        <taxon>Arthropoda</taxon>
        <taxon>Hexapoda</taxon>
        <taxon>Insecta</taxon>
        <taxon>Pterygota</taxon>
        <taxon>Neoptera</taxon>
        <taxon>Endopterygota</taxon>
        <taxon>Coleoptera</taxon>
        <taxon>Polyphaga</taxon>
        <taxon>Cucujiformia</taxon>
        <taxon>Chrysomeloidea</taxon>
        <taxon>Chrysomelidae</taxon>
        <taxon>Bruchinae</taxon>
        <taxon>Bruchini</taxon>
        <taxon>Acanthoscelides</taxon>
    </lineage>
</organism>
<dbReference type="Proteomes" id="UP001152888">
    <property type="component" value="Unassembled WGS sequence"/>
</dbReference>
<evidence type="ECO:0000313" key="2">
    <source>
        <dbReference type="EMBL" id="CAH1988198.1"/>
    </source>
</evidence>
<comment type="caution">
    <text evidence="2">The sequence shown here is derived from an EMBL/GenBank/DDBJ whole genome shotgun (WGS) entry which is preliminary data.</text>
</comment>
<evidence type="ECO:0000256" key="1">
    <source>
        <dbReference type="SAM" id="MobiDB-lite"/>
    </source>
</evidence>
<name>A0A9P0PJ63_ACAOB</name>
<protein>
    <submittedName>
        <fullName evidence="2">Uncharacterized protein</fullName>
    </submittedName>
</protein>
<proteinExistence type="predicted"/>
<sequence>MENIAYPSVLAQKRVWELQPYVAAVDKWHRSENSVLKKSKNPWPSNLGGSSTGPTRTPSIIRTHMFTLYSCWKVLSRTA</sequence>
<keyword evidence="3" id="KW-1185">Reference proteome</keyword>